<gene>
    <name evidence="1" type="ORF">LNP81_11995</name>
</gene>
<keyword evidence="2" id="KW-1185">Reference proteome</keyword>
<evidence type="ECO:0000313" key="2">
    <source>
        <dbReference type="Proteomes" id="UP001430679"/>
    </source>
</evidence>
<evidence type="ECO:0000313" key="1">
    <source>
        <dbReference type="EMBL" id="MCC9063709.1"/>
    </source>
</evidence>
<comment type="caution">
    <text evidence="1">The sequence shown here is derived from an EMBL/GenBank/DDBJ whole genome shotgun (WGS) entry which is preliminary data.</text>
</comment>
<organism evidence="1 2">
    <name type="scientific">Flavobacterium piscisymbiosum</name>
    <dbReference type="NCBI Taxonomy" id="2893753"/>
    <lineage>
        <taxon>Bacteria</taxon>
        <taxon>Pseudomonadati</taxon>
        <taxon>Bacteroidota</taxon>
        <taxon>Flavobacteriia</taxon>
        <taxon>Flavobacteriales</taxon>
        <taxon>Flavobacteriaceae</taxon>
        <taxon>Flavobacterium</taxon>
    </lineage>
</organism>
<sequence length="365" mass="42282">MKKSHQHFIPQTYLKKFSHTVDDKNYFVAVYDKISGKYNPKMSVGNLCVETDLYTLDHLEGDAKYAIENFFSDNIENKYPKVFKLLVEDKKSIITSEEKTFILYTTLSMYFRTPKVLNQFVGFAGRLVENVKNGSNAKSIDFLGYKISLDQKSFTDIKKDIRATNRIDFLQTQLALLDDLVKFKFYDGLVITELIGEQEFITSDNPVEIRNLSDIGFNLFSERNSIYIPLDPKHALFIAPKDKGSIINEVFYQKDNFVQHIRLNHVSFENAERWIIGTSKGVQQFLKDEEEYTKPVEDDHPMLIKFRTKLKLMEDVLEQAEKGVSNENLGLIESLHKLKKNMDEAGSEDLQDLYNKFKDAGLKLD</sequence>
<dbReference type="Proteomes" id="UP001430679">
    <property type="component" value="Unassembled WGS sequence"/>
</dbReference>
<protein>
    <submittedName>
        <fullName evidence="1">DUF4238 domain-containing protein</fullName>
    </submittedName>
</protein>
<proteinExistence type="predicted"/>
<reference evidence="1" key="1">
    <citation type="submission" date="2021-11" db="EMBL/GenBank/DDBJ databases">
        <title>Description of novel Flavobacterium species.</title>
        <authorList>
            <person name="Saticioglu I.B."/>
            <person name="Ay H."/>
            <person name="Altun S."/>
            <person name="Duman M."/>
        </authorList>
    </citation>
    <scope>NUCLEOTIDE SEQUENCE</scope>
    <source>
        <strain evidence="1">F-30</strain>
    </source>
</reference>
<accession>A0ABS8ME27</accession>
<dbReference type="Pfam" id="PF14022">
    <property type="entry name" value="DUF4238"/>
    <property type="match status" value="1"/>
</dbReference>
<name>A0ABS8ME27_9FLAO</name>
<dbReference type="EMBL" id="JAJJMM010000001">
    <property type="protein sequence ID" value="MCC9063709.1"/>
    <property type="molecule type" value="Genomic_DNA"/>
</dbReference>
<dbReference type="InterPro" id="IPR025332">
    <property type="entry name" value="DUF4238"/>
</dbReference>
<dbReference type="RefSeq" id="WP_230036086.1">
    <property type="nucleotide sequence ID" value="NZ_JAJJMM010000001.1"/>
</dbReference>